<sequence length="203" mass="23338">MASLIRIQQNAWRPWKIMSNFAIAKYLKGLFDQIERSLFEAIKQVEVPFADPEHSWRDICKKAVLANSPARDPDDFQARNRIRLALADHGDRGPAPSYIYKPLSLDKRQIRLVSLSVAANEFVLENFDWDDAPPCIAISYTWGPSTPSYTIKINGQPFQVRENLRNFLSTAARPNAARRNAGRPNAEDKWLWIDQISIYSYRS</sequence>
<dbReference type="InterPro" id="IPR010730">
    <property type="entry name" value="HET"/>
</dbReference>
<evidence type="ECO:0000259" key="1">
    <source>
        <dbReference type="Pfam" id="PF06985"/>
    </source>
</evidence>
<evidence type="ECO:0000313" key="2">
    <source>
        <dbReference type="EMBL" id="KAF2727086.1"/>
    </source>
</evidence>
<dbReference type="AlphaFoldDB" id="A0A9P4QLI0"/>
<dbReference type="Pfam" id="PF06985">
    <property type="entry name" value="HET"/>
    <property type="match status" value="1"/>
</dbReference>
<reference evidence="2" key="1">
    <citation type="journal article" date="2020" name="Stud. Mycol.">
        <title>101 Dothideomycetes genomes: a test case for predicting lifestyles and emergence of pathogens.</title>
        <authorList>
            <person name="Haridas S."/>
            <person name="Albert R."/>
            <person name="Binder M."/>
            <person name="Bloem J."/>
            <person name="Labutti K."/>
            <person name="Salamov A."/>
            <person name="Andreopoulos B."/>
            <person name="Baker S."/>
            <person name="Barry K."/>
            <person name="Bills G."/>
            <person name="Bluhm B."/>
            <person name="Cannon C."/>
            <person name="Castanera R."/>
            <person name="Culley D."/>
            <person name="Daum C."/>
            <person name="Ezra D."/>
            <person name="Gonzalez J."/>
            <person name="Henrissat B."/>
            <person name="Kuo A."/>
            <person name="Liang C."/>
            <person name="Lipzen A."/>
            <person name="Lutzoni F."/>
            <person name="Magnuson J."/>
            <person name="Mondo S."/>
            <person name="Nolan M."/>
            <person name="Ohm R."/>
            <person name="Pangilinan J."/>
            <person name="Park H.-J."/>
            <person name="Ramirez L."/>
            <person name="Alfaro M."/>
            <person name="Sun H."/>
            <person name="Tritt A."/>
            <person name="Yoshinaga Y."/>
            <person name="Zwiers L.-H."/>
            <person name="Turgeon B."/>
            <person name="Goodwin S."/>
            <person name="Spatafora J."/>
            <person name="Crous P."/>
            <person name="Grigoriev I."/>
        </authorList>
    </citation>
    <scope>NUCLEOTIDE SEQUENCE</scope>
    <source>
        <strain evidence="2">CBS 125425</strain>
    </source>
</reference>
<dbReference type="InterPro" id="IPR052895">
    <property type="entry name" value="HetReg/Transcr_Mod"/>
</dbReference>
<dbReference type="EMBL" id="ML996356">
    <property type="protein sequence ID" value="KAF2727086.1"/>
    <property type="molecule type" value="Genomic_DNA"/>
</dbReference>
<evidence type="ECO:0000313" key="3">
    <source>
        <dbReference type="Proteomes" id="UP000799444"/>
    </source>
</evidence>
<comment type="caution">
    <text evidence="2">The sequence shown here is derived from an EMBL/GenBank/DDBJ whole genome shotgun (WGS) entry which is preliminary data.</text>
</comment>
<name>A0A9P4QLI0_9PLEO</name>
<dbReference type="PANTHER" id="PTHR24148">
    <property type="entry name" value="ANKYRIN REPEAT DOMAIN-CONTAINING PROTEIN 39 HOMOLOG-RELATED"/>
    <property type="match status" value="1"/>
</dbReference>
<accession>A0A9P4QLI0</accession>
<organism evidence="2 3">
    <name type="scientific">Polyplosphaeria fusca</name>
    <dbReference type="NCBI Taxonomy" id="682080"/>
    <lineage>
        <taxon>Eukaryota</taxon>
        <taxon>Fungi</taxon>
        <taxon>Dikarya</taxon>
        <taxon>Ascomycota</taxon>
        <taxon>Pezizomycotina</taxon>
        <taxon>Dothideomycetes</taxon>
        <taxon>Pleosporomycetidae</taxon>
        <taxon>Pleosporales</taxon>
        <taxon>Tetraplosphaeriaceae</taxon>
        <taxon>Polyplosphaeria</taxon>
    </lineage>
</organism>
<dbReference type="Proteomes" id="UP000799444">
    <property type="component" value="Unassembled WGS sequence"/>
</dbReference>
<gene>
    <name evidence="2" type="ORF">EJ04DRAFT_570684</name>
</gene>
<dbReference type="PANTHER" id="PTHR24148:SF73">
    <property type="entry name" value="HET DOMAIN PROTEIN (AFU_ORTHOLOGUE AFUA_8G01020)"/>
    <property type="match status" value="1"/>
</dbReference>
<feature type="domain" description="Heterokaryon incompatibility" evidence="1">
    <location>
        <begin position="137"/>
        <end position="198"/>
    </location>
</feature>
<proteinExistence type="predicted"/>
<keyword evidence="3" id="KW-1185">Reference proteome</keyword>
<protein>
    <recommendedName>
        <fullName evidence="1">Heterokaryon incompatibility domain-containing protein</fullName>
    </recommendedName>
</protein>
<dbReference type="OrthoDB" id="194358at2759"/>